<dbReference type="InterPro" id="IPR013341">
    <property type="entry name" value="Mandelate_racemase_N_dom"/>
</dbReference>
<reference evidence="8 9" key="1">
    <citation type="journal article" date="2009" name="Appl. Environ. Microbiol.">
        <title>Three genomes from the phylum Acidobacteria provide insight into the lifestyles of these microorganisms in soils.</title>
        <authorList>
            <person name="Ward N.L."/>
            <person name="Challacombe J.F."/>
            <person name="Janssen P.H."/>
            <person name="Henrissat B."/>
            <person name="Coutinho P.M."/>
            <person name="Wu M."/>
            <person name="Xie G."/>
            <person name="Haft D.H."/>
            <person name="Sait M."/>
            <person name="Badger J."/>
            <person name="Barabote R.D."/>
            <person name="Bradley B."/>
            <person name="Brettin T.S."/>
            <person name="Brinkac L.M."/>
            <person name="Bruce D."/>
            <person name="Creasy T."/>
            <person name="Daugherty S.C."/>
            <person name="Davidsen T.M."/>
            <person name="DeBoy R.T."/>
            <person name="Detter J.C."/>
            <person name="Dodson R.J."/>
            <person name="Durkin A.S."/>
            <person name="Ganapathy A."/>
            <person name="Gwinn-Giglio M."/>
            <person name="Han C.S."/>
            <person name="Khouri H."/>
            <person name="Kiss H."/>
            <person name="Kothari S.P."/>
            <person name="Madupu R."/>
            <person name="Nelson K.E."/>
            <person name="Nelson W.C."/>
            <person name="Paulsen I."/>
            <person name="Penn K."/>
            <person name="Ren Q."/>
            <person name="Rosovitz M.J."/>
            <person name="Selengut J.D."/>
            <person name="Shrivastava S."/>
            <person name="Sullivan S.A."/>
            <person name="Tapia R."/>
            <person name="Thompson L.S."/>
            <person name="Watkins K.L."/>
            <person name="Yang Q."/>
            <person name="Yu C."/>
            <person name="Zafar N."/>
            <person name="Zhou L."/>
            <person name="Kuske C.R."/>
        </authorList>
    </citation>
    <scope>NUCLEOTIDE SEQUENCE [LARGE SCALE GENOMIC DNA]</scope>
    <source>
        <strain evidence="8 9">Ellin345</strain>
    </source>
</reference>
<sequence length="369" mass="41607">MKIEAITLREIEMPLVNFFETSFGRIYSRRMLLVTMHCDGVDGWGECVADEAPFYSPESVDTAWLIIRMYLAPMLLGKEVERGADVQPLLARVRGHRMAKGVLENAMWDAEAKAKNLPIWKLLGGSREKIPCGVSIGIQDSHEQLLDKIETELAAGYQRIKVKVKPGWDVEVLEKIRKRWPDILLSCDANSAYTLSDFEHLKEFEQFKLLMIEQPLWNDDFYFHAALQKQLKTALCLDEAIESWRDAQAALELGACRIVNIKVGRVGGFSEAIAVHDIAQRFGVPVWCGGMLECGLGRSHNIALSTLPNFSLPGDVSASKRYWKEDVIEPEVTVSPDGFIPIRDVPGTGYTLREDQIERITTKKETVRA</sequence>
<dbReference type="NCBIfam" id="TIGR01928">
    <property type="entry name" value="menC_lowGC_arch"/>
    <property type="match status" value="1"/>
</dbReference>
<dbReference type="InterPro" id="IPR010197">
    <property type="entry name" value="OSBS/NAAAR"/>
</dbReference>
<evidence type="ECO:0000256" key="2">
    <source>
        <dbReference type="ARBA" id="ARBA00022723"/>
    </source>
</evidence>
<keyword evidence="9" id="KW-1185">Reference proteome</keyword>
<proteinExistence type="predicted"/>
<dbReference type="SFLD" id="SFLDG00180">
    <property type="entry name" value="muconate_cycloisomerase"/>
    <property type="match status" value="1"/>
</dbReference>
<evidence type="ECO:0000313" key="8">
    <source>
        <dbReference type="EMBL" id="ABF41188.1"/>
    </source>
</evidence>
<dbReference type="OrthoDB" id="9774531at2"/>
<evidence type="ECO:0000313" key="9">
    <source>
        <dbReference type="Proteomes" id="UP000002432"/>
    </source>
</evidence>
<organism evidence="8 9">
    <name type="scientific">Koribacter versatilis (strain Ellin345)</name>
    <dbReference type="NCBI Taxonomy" id="204669"/>
    <lineage>
        <taxon>Bacteria</taxon>
        <taxon>Pseudomonadati</taxon>
        <taxon>Acidobacteriota</taxon>
        <taxon>Terriglobia</taxon>
        <taxon>Terriglobales</taxon>
        <taxon>Candidatus Korobacteraceae</taxon>
        <taxon>Candidatus Korobacter</taxon>
    </lineage>
</organism>
<dbReference type="Pfam" id="PF02746">
    <property type="entry name" value="MR_MLE_N"/>
    <property type="match status" value="1"/>
</dbReference>
<keyword evidence="4 8" id="KW-0456">Lyase</keyword>
<dbReference type="EC" id="4.2.1.113" evidence="5 6"/>
<dbReference type="InterPro" id="IPR036849">
    <property type="entry name" value="Enolase-like_C_sf"/>
</dbReference>
<feature type="domain" description="Mandelate racemase/muconate lactonizing enzyme C-terminal" evidence="7">
    <location>
        <begin position="142"/>
        <end position="234"/>
    </location>
</feature>
<name>Q1IPL2_KORVE</name>
<dbReference type="InterPro" id="IPR029065">
    <property type="entry name" value="Enolase_C-like"/>
</dbReference>
<dbReference type="Proteomes" id="UP000002432">
    <property type="component" value="Chromosome"/>
</dbReference>
<evidence type="ECO:0000256" key="1">
    <source>
        <dbReference type="ARBA" id="ARBA00001968"/>
    </source>
</evidence>
<dbReference type="RefSeq" id="WP_011522989.1">
    <property type="nucleotide sequence ID" value="NC_008009.1"/>
</dbReference>
<gene>
    <name evidence="8" type="ordered locus">Acid345_2187</name>
</gene>
<dbReference type="InterPro" id="IPR029017">
    <property type="entry name" value="Enolase-like_N"/>
</dbReference>
<dbReference type="PANTHER" id="PTHR48073">
    <property type="entry name" value="O-SUCCINYLBENZOATE SYNTHASE-RELATED"/>
    <property type="match status" value="1"/>
</dbReference>
<dbReference type="GO" id="GO:0043748">
    <property type="term" value="F:O-succinylbenzoate synthase activity"/>
    <property type="evidence" value="ECO:0007669"/>
    <property type="project" value="UniProtKB-EC"/>
</dbReference>
<accession>Q1IPL2</accession>
<dbReference type="CDD" id="cd03317">
    <property type="entry name" value="NAAAR"/>
    <property type="match status" value="1"/>
</dbReference>
<evidence type="ECO:0000256" key="3">
    <source>
        <dbReference type="ARBA" id="ARBA00022842"/>
    </source>
</evidence>
<protein>
    <recommendedName>
        <fullName evidence="5 6">o-succinylbenzoate synthase</fullName>
        <ecNumber evidence="5 6">4.2.1.113</ecNumber>
    </recommendedName>
</protein>
<dbReference type="UniPathway" id="UPA01057">
    <property type="reaction ID" value="UER00165"/>
</dbReference>
<dbReference type="SMART" id="SM00922">
    <property type="entry name" value="MR_MLE"/>
    <property type="match status" value="1"/>
</dbReference>
<dbReference type="STRING" id="204669.Acid345_2187"/>
<dbReference type="PANTHER" id="PTHR48073:SF5">
    <property type="entry name" value="O-SUCCINYLBENZOATE SYNTHASE"/>
    <property type="match status" value="1"/>
</dbReference>
<dbReference type="eggNOG" id="COG4948">
    <property type="taxonomic scope" value="Bacteria"/>
</dbReference>
<dbReference type="Gene3D" id="3.30.390.10">
    <property type="entry name" value="Enolase-like, N-terminal domain"/>
    <property type="match status" value="1"/>
</dbReference>
<dbReference type="Pfam" id="PF13378">
    <property type="entry name" value="MR_MLE_C"/>
    <property type="match status" value="1"/>
</dbReference>
<comment type="cofactor">
    <cofactor evidence="1">
        <name>a divalent metal cation</name>
        <dbReference type="ChEBI" id="CHEBI:60240"/>
    </cofactor>
</comment>
<dbReference type="SUPFAM" id="SSF54826">
    <property type="entry name" value="Enolase N-terminal domain-like"/>
    <property type="match status" value="1"/>
</dbReference>
<evidence type="ECO:0000259" key="7">
    <source>
        <dbReference type="SMART" id="SM00922"/>
    </source>
</evidence>
<dbReference type="AlphaFoldDB" id="Q1IPL2"/>
<keyword evidence="2" id="KW-0479">Metal-binding</keyword>
<evidence type="ECO:0000256" key="5">
    <source>
        <dbReference type="ARBA" id="ARBA00029491"/>
    </source>
</evidence>
<evidence type="ECO:0000256" key="4">
    <source>
        <dbReference type="ARBA" id="ARBA00023239"/>
    </source>
</evidence>
<dbReference type="SUPFAM" id="SSF51604">
    <property type="entry name" value="Enolase C-terminal domain-like"/>
    <property type="match status" value="1"/>
</dbReference>
<dbReference type="Gene3D" id="3.20.20.120">
    <property type="entry name" value="Enolase-like C-terminal domain"/>
    <property type="match status" value="1"/>
</dbReference>
<dbReference type="GO" id="GO:0046872">
    <property type="term" value="F:metal ion binding"/>
    <property type="evidence" value="ECO:0007669"/>
    <property type="project" value="UniProtKB-KW"/>
</dbReference>
<dbReference type="SFLD" id="SFLDF00009">
    <property type="entry name" value="o-succinylbenzoate_synthase"/>
    <property type="match status" value="1"/>
</dbReference>
<dbReference type="GO" id="GO:0016854">
    <property type="term" value="F:racemase and epimerase activity"/>
    <property type="evidence" value="ECO:0007669"/>
    <property type="project" value="UniProtKB-ARBA"/>
</dbReference>
<keyword evidence="3" id="KW-0460">Magnesium</keyword>
<evidence type="ECO:0000256" key="6">
    <source>
        <dbReference type="NCBIfam" id="TIGR01928"/>
    </source>
</evidence>
<dbReference type="EMBL" id="CP000360">
    <property type="protein sequence ID" value="ABF41188.1"/>
    <property type="molecule type" value="Genomic_DNA"/>
</dbReference>
<dbReference type="GO" id="GO:0009234">
    <property type="term" value="P:menaquinone biosynthetic process"/>
    <property type="evidence" value="ECO:0007669"/>
    <property type="project" value="UniProtKB-UniRule"/>
</dbReference>
<dbReference type="EnsemblBacteria" id="ABF41188">
    <property type="protein sequence ID" value="ABF41188"/>
    <property type="gene ID" value="Acid345_2187"/>
</dbReference>
<dbReference type="HOGENOM" id="CLU_030273_4_4_0"/>
<dbReference type="UniPathway" id="UPA00079"/>
<dbReference type="SFLD" id="SFLDS00001">
    <property type="entry name" value="Enolase"/>
    <property type="match status" value="1"/>
</dbReference>
<dbReference type="KEGG" id="aba:Acid345_2187"/>
<dbReference type="InterPro" id="IPR013342">
    <property type="entry name" value="Mandelate_racemase_C"/>
</dbReference>